<evidence type="ECO:0000313" key="6">
    <source>
        <dbReference type="Proteomes" id="UP000266389"/>
    </source>
</evidence>
<evidence type="ECO:0000256" key="3">
    <source>
        <dbReference type="PROSITE-ProRule" id="PRU00409"/>
    </source>
</evidence>
<feature type="domain" description="ATP-grasp" evidence="4">
    <location>
        <begin position="1"/>
        <end position="49"/>
    </location>
</feature>
<dbReference type="GO" id="GO:0009252">
    <property type="term" value="P:peptidoglycan biosynthetic process"/>
    <property type="evidence" value="ECO:0007669"/>
    <property type="project" value="TreeGrafter"/>
</dbReference>
<organism evidence="5 6">
    <name type="scientific">Candidatus Thermochlorobacter aerophilus</name>
    <dbReference type="NCBI Taxonomy" id="1868324"/>
    <lineage>
        <taxon>Bacteria</taxon>
        <taxon>Pseudomonadati</taxon>
        <taxon>Chlorobiota</taxon>
        <taxon>Chlorobiia</taxon>
        <taxon>Chlorobiales</taxon>
        <taxon>Candidatus Thermochlorobacteriaceae</taxon>
        <taxon>Candidatus Thermochlorobacter</taxon>
    </lineage>
</organism>
<protein>
    <submittedName>
        <fullName evidence="5">D-alanine--D-alanine ligase A</fullName>
    </submittedName>
</protein>
<dbReference type="PANTHER" id="PTHR23132">
    <property type="entry name" value="D-ALANINE--D-ALANINE LIGASE"/>
    <property type="match status" value="1"/>
</dbReference>
<reference evidence="5 6" key="1">
    <citation type="journal article" date="2011" name="ISME J.">
        <title>Community ecology of hot spring cyanobacterial mats: predominant populations and their functional potential.</title>
        <authorList>
            <person name="Klatt C.G."/>
            <person name="Wood J.M."/>
            <person name="Rusch D.B."/>
            <person name="Bateson M.M."/>
            <person name="Hamamura N."/>
            <person name="Heidelberg J.F."/>
            <person name="Grossman A.R."/>
            <person name="Bhaya D."/>
            <person name="Cohan F.M."/>
            <person name="Kuhl M."/>
            <person name="Bryant D.A."/>
            <person name="Ward D.M."/>
        </authorList>
    </citation>
    <scope>NUCLEOTIDE SEQUENCE [LARGE SCALE GENOMIC DNA]</scope>
    <source>
        <strain evidence="5">OS</strain>
    </source>
</reference>
<evidence type="ECO:0000313" key="5">
    <source>
        <dbReference type="EMBL" id="RFM24833.1"/>
    </source>
</evidence>
<proteinExistence type="inferred from homology"/>
<comment type="caution">
    <text evidence="5">The sequence shown here is derived from an EMBL/GenBank/DDBJ whole genome shotgun (WGS) entry which is preliminary data.</text>
</comment>
<name>A0A395M209_9BACT</name>
<dbReference type="Gene3D" id="3.30.470.20">
    <property type="entry name" value="ATP-grasp fold, B domain"/>
    <property type="match status" value="1"/>
</dbReference>
<dbReference type="PROSITE" id="PS50975">
    <property type="entry name" value="ATP_GRASP"/>
    <property type="match status" value="1"/>
</dbReference>
<dbReference type="Proteomes" id="UP000266389">
    <property type="component" value="Unassembled WGS sequence"/>
</dbReference>
<keyword evidence="3" id="KW-0067">ATP-binding</keyword>
<sequence length="64" mass="7504">VDFFLEKETNQIFINEINTIPGFTSISMYPKMFLAAGVSYPELVSRLIELAFERFKERSRNRVV</sequence>
<dbReference type="InterPro" id="IPR011095">
    <property type="entry name" value="Dala_Dala_lig_C"/>
</dbReference>
<evidence type="ECO:0000256" key="1">
    <source>
        <dbReference type="ARBA" id="ARBA00010871"/>
    </source>
</evidence>
<keyword evidence="2 5" id="KW-0436">Ligase</keyword>
<accession>A0A395M209</accession>
<dbReference type="AlphaFoldDB" id="A0A395M209"/>
<evidence type="ECO:0000256" key="2">
    <source>
        <dbReference type="ARBA" id="ARBA00022598"/>
    </source>
</evidence>
<dbReference type="SUPFAM" id="SSF56059">
    <property type="entry name" value="Glutathione synthetase ATP-binding domain-like"/>
    <property type="match status" value="1"/>
</dbReference>
<dbReference type="GO" id="GO:0005524">
    <property type="term" value="F:ATP binding"/>
    <property type="evidence" value="ECO:0007669"/>
    <property type="project" value="UniProtKB-UniRule"/>
</dbReference>
<dbReference type="GO" id="GO:0046872">
    <property type="term" value="F:metal ion binding"/>
    <property type="evidence" value="ECO:0007669"/>
    <property type="project" value="InterPro"/>
</dbReference>
<dbReference type="PANTHER" id="PTHR23132:SF25">
    <property type="entry name" value="D-ALANINE--D-ALANINE LIGASE A"/>
    <property type="match status" value="1"/>
</dbReference>
<dbReference type="Pfam" id="PF07478">
    <property type="entry name" value="Dala_Dala_lig_C"/>
    <property type="match status" value="1"/>
</dbReference>
<comment type="similarity">
    <text evidence="1">Belongs to the D-alanine--D-alanine ligase family.</text>
</comment>
<dbReference type="GO" id="GO:0005829">
    <property type="term" value="C:cytosol"/>
    <property type="evidence" value="ECO:0007669"/>
    <property type="project" value="TreeGrafter"/>
</dbReference>
<evidence type="ECO:0000259" key="4">
    <source>
        <dbReference type="PROSITE" id="PS50975"/>
    </source>
</evidence>
<dbReference type="EMBL" id="PHFL01000022">
    <property type="protein sequence ID" value="RFM24833.1"/>
    <property type="molecule type" value="Genomic_DNA"/>
</dbReference>
<dbReference type="InterPro" id="IPR011761">
    <property type="entry name" value="ATP-grasp"/>
</dbReference>
<keyword evidence="3" id="KW-0547">Nucleotide-binding</keyword>
<gene>
    <name evidence="5" type="ORF">D0433_03695</name>
</gene>
<dbReference type="GO" id="GO:0008716">
    <property type="term" value="F:D-alanine-D-alanine ligase activity"/>
    <property type="evidence" value="ECO:0007669"/>
    <property type="project" value="InterPro"/>
</dbReference>
<feature type="non-terminal residue" evidence="5">
    <location>
        <position position="1"/>
    </location>
</feature>